<dbReference type="PRINTS" id="PR00463">
    <property type="entry name" value="EP450I"/>
</dbReference>
<evidence type="ECO:0000256" key="6">
    <source>
        <dbReference type="ARBA" id="ARBA00023033"/>
    </source>
</evidence>
<reference evidence="8 9" key="1">
    <citation type="submission" date="2018-04" db="EMBL/GenBank/DDBJ databases">
        <title>The genome of golden apple snail Pomacea canaliculata provides insight into stress tolerance and invasive adaptation.</title>
        <authorList>
            <person name="Liu C."/>
            <person name="Liu B."/>
            <person name="Ren Y."/>
            <person name="Zhang Y."/>
            <person name="Wang H."/>
            <person name="Li S."/>
            <person name="Jiang F."/>
            <person name="Yin L."/>
            <person name="Zhang G."/>
            <person name="Qian W."/>
            <person name="Fan W."/>
        </authorList>
    </citation>
    <scope>NUCLEOTIDE SEQUENCE [LARGE SCALE GENOMIC DNA]</scope>
    <source>
        <strain evidence="8">SZHN2017</strain>
        <tissue evidence="8">Muscle</tissue>
    </source>
</reference>
<protein>
    <submittedName>
        <fullName evidence="8">Uncharacterized protein</fullName>
    </submittedName>
</protein>
<dbReference type="Proteomes" id="UP000245119">
    <property type="component" value="Linkage Group LG6"/>
</dbReference>
<comment type="caution">
    <text evidence="8">The sequence shown here is derived from an EMBL/GenBank/DDBJ whole genome shotgun (WGS) entry which is preliminary data.</text>
</comment>
<dbReference type="InterPro" id="IPR002401">
    <property type="entry name" value="Cyt_P450_E_grp-I"/>
</dbReference>
<keyword evidence="7" id="KW-0472">Membrane</keyword>
<proteinExistence type="inferred from homology"/>
<dbReference type="GO" id="GO:0042446">
    <property type="term" value="P:hormone biosynthetic process"/>
    <property type="evidence" value="ECO:0007669"/>
    <property type="project" value="TreeGrafter"/>
</dbReference>
<feature type="transmembrane region" description="Helical" evidence="7">
    <location>
        <begin position="39"/>
        <end position="56"/>
    </location>
</feature>
<dbReference type="OrthoDB" id="2789670at2759"/>
<name>A0A2T7P6S6_POMCA</name>
<evidence type="ECO:0000256" key="5">
    <source>
        <dbReference type="ARBA" id="ARBA00023004"/>
    </source>
</evidence>
<evidence type="ECO:0000256" key="2">
    <source>
        <dbReference type="ARBA" id="ARBA00022617"/>
    </source>
</evidence>
<evidence type="ECO:0000313" key="9">
    <source>
        <dbReference type="Proteomes" id="UP000245119"/>
    </source>
</evidence>
<dbReference type="GO" id="GO:0004508">
    <property type="term" value="F:steroid 17-alpha-monooxygenase activity"/>
    <property type="evidence" value="ECO:0007669"/>
    <property type="project" value="TreeGrafter"/>
</dbReference>
<dbReference type="EMBL" id="PZQS01000006">
    <property type="protein sequence ID" value="PVD29096.1"/>
    <property type="molecule type" value="Genomic_DNA"/>
</dbReference>
<evidence type="ECO:0000256" key="7">
    <source>
        <dbReference type="SAM" id="Phobius"/>
    </source>
</evidence>
<evidence type="ECO:0000313" key="8">
    <source>
        <dbReference type="EMBL" id="PVD29096.1"/>
    </source>
</evidence>
<dbReference type="InterPro" id="IPR036396">
    <property type="entry name" value="Cyt_P450_sf"/>
</dbReference>
<sequence>MTSLLEMLDINTGLALGVGVLSLLWWFSVRRPAGAPPGPWLAVPLLGHLLLLMMKDPREQFAAWRRQYGDVFSLYLGSQLVVVLNGYKVIKDALVKNADVFSHRPHVFILDIITDSKGKLKST</sequence>
<dbReference type="STRING" id="400727.A0A2T7P6S6"/>
<dbReference type="GO" id="GO:0020037">
    <property type="term" value="F:heme binding"/>
    <property type="evidence" value="ECO:0007669"/>
    <property type="project" value="InterPro"/>
</dbReference>
<dbReference type="Gene3D" id="1.10.630.10">
    <property type="entry name" value="Cytochrome P450"/>
    <property type="match status" value="1"/>
</dbReference>
<dbReference type="Pfam" id="PF00067">
    <property type="entry name" value="p450"/>
    <property type="match status" value="1"/>
</dbReference>
<gene>
    <name evidence="8" type="ORF">C0Q70_11693</name>
</gene>
<accession>A0A2T7P6S6</accession>
<dbReference type="GO" id="GO:0042448">
    <property type="term" value="P:progesterone metabolic process"/>
    <property type="evidence" value="ECO:0007669"/>
    <property type="project" value="TreeGrafter"/>
</dbReference>
<dbReference type="PANTHER" id="PTHR24289:SF1">
    <property type="entry name" value="STEROID 17-ALPHA-HYDROXYLASE_17,20 LYASE"/>
    <property type="match status" value="1"/>
</dbReference>
<dbReference type="InterPro" id="IPR001128">
    <property type="entry name" value="Cyt_P450"/>
</dbReference>
<organism evidence="8 9">
    <name type="scientific">Pomacea canaliculata</name>
    <name type="common">Golden apple snail</name>
    <dbReference type="NCBI Taxonomy" id="400727"/>
    <lineage>
        <taxon>Eukaryota</taxon>
        <taxon>Metazoa</taxon>
        <taxon>Spiralia</taxon>
        <taxon>Lophotrochozoa</taxon>
        <taxon>Mollusca</taxon>
        <taxon>Gastropoda</taxon>
        <taxon>Caenogastropoda</taxon>
        <taxon>Architaenioglossa</taxon>
        <taxon>Ampullarioidea</taxon>
        <taxon>Ampullariidae</taxon>
        <taxon>Pomacea</taxon>
    </lineage>
</organism>
<dbReference type="GO" id="GO:0005506">
    <property type="term" value="F:iron ion binding"/>
    <property type="evidence" value="ECO:0007669"/>
    <property type="project" value="InterPro"/>
</dbReference>
<keyword evidence="4" id="KW-0560">Oxidoreductase</keyword>
<comment type="similarity">
    <text evidence="1">Belongs to the cytochrome P450 family.</text>
</comment>
<keyword evidence="7" id="KW-0812">Transmembrane</keyword>
<feature type="transmembrane region" description="Helical" evidence="7">
    <location>
        <begin position="7"/>
        <end position="27"/>
    </location>
</feature>
<evidence type="ECO:0000256" key="3">
    <source>
        <dbReference type="ARBA" id="ARBA00022723"/>
    </source>
</evidence>
<keyword evidence="6" id="KW-0503">Monooxygenase</keyword>
<keyword evidence="7" id="KW-1133">Transmembrane helix</keyword>
<keyword evidence="5" id="KW-0408">Iron</keyword>
<dbReference type="PANTHER" id="PTHR24289">
    <property type="entry name" value="STEROID 17-ALPHA-HYDROXYLASE/17,20 LYASE"/>
    <property type="match status" value="1"/>
</dbReference>
<dbReference type="AlphaFoldDB" id="A0A2T7P6S6"/>
<keyword evidence="3" id="KW-0479">Metal-binding</keyword>
<evidence type="ECO:0000256" key="4">
    <source>
        <dbReference type="ARBA" id="ARBA00023002"/>
    </source>
</evidence>
<evidence type="ECO:0000256" key="1">
    <source>
        <dbReference type="ARBA" id="ARBA00010617"/>
    </source>
</evidence>
<dbReference type="SUPFAM" id="SSF48264">
    <property type="entry name" value="Cytochrome P450"/>
    <property type="match status" value="1"/>
</dbReference>
<keyword evidence="2" id="KW-0349">Heme</keyword>
<keyword evidence="9" id="KW-1185">Reference proteome</keyword>